<keyword evidence="5 10" id="KW-0812">Transmembrane</keyword>
<keyword evidence="6 10" id="KW-1133">Transmembrane helix</keyword>
<feature type="region of interest" description="Disordered" evidence="11">
    <location>
        <begin position="129"/>
        <end position="154"/>
    </location>
</feature>
<dbReference type="HAMAP" id="MF_00115">
    <property type="entry name" value="MscL"/>
    <property type="match status" value="1"/>
</dbReference>
<proteinExistence type="inferred from homology"/>
<keyword evidence="8 10" id="KW-0472">Membrane</keyword>
<evidence type="ECO:0000256" key="11">
    <source>
        <dbReference type="SAM" id="MobiDB-lite"/>
    </source>
</evidence>
<organism evidence="12 13">
    <name type="scientific">Mycobacterium uberis</name>
    <dbReference type="NCBI Taxonomy" id="2162698"/>
    <lineage>
        <taxon>Bacteria</taxon>
        <taxon>Bacillati</taxon>
        <taxon>Actinomycetota</taxon>
        <taxon>Actinomycetes</taxon>
        <taxon>Mycobacteriales</taxon>
        <taxon>Mycobacteriaceae</taxon>
        <taxon>Mycobacterium</taxon>
    </lineage>
</organism>
<evidence type="ECO:0000256" key="7">
    <source>
        <dbReference type="ARBA" id="ARBA00023065"/>
    </source>
</evidence>
<keyword evidence="7 10" id="KW-0406">Ion transport</keyword>
<evidence type="ECO:0000256" key="6">
    <source>
        <dbReference type="ARBA" id="ARBA00022989"/>
    </source>
</evidence>
<evidence type="ECO:0000313" key="13">
    <source>
        <dbReference type="Proteomes" id="UP000258522"/>
    </source>
</evidence>
<accession>A0A3E1HH70</accession>
<dbReference type="EMBL" id="QAYL01000009">
    <property type="protein sequence ID" value="RFD25798.1"/>
    <property type="molecule type" value="Genomic_DNA"/>
</dbReference>
<reference evidence="12 13" key="1">
    <citation type="submission" date="2018-07" db="EMBL/GenBank/DDBJ databases">
        <title>Whole genome sequence of Mycobacterium uberis.</title>
        <authorList>
            <person name="Benjak A."/>
        </authorList>
    </citation>
    <scope>NUCLEOTIDE SEQUENCE [LARGE SCALE GENOMIC DNA]</scope>
    <source>
        <strain evidence="12 13">Jura</strain>
    </source>
</reference>
<name>A0A3E1HH70_9MYCO</name>
<feature type="transmembrane region" description="Helical" evidence="10">
    <location>
        <begin position="12"/>
        <end position="32"/>
    </location>
</feature>
<keyword evidence="9 10" id="KW-0407">Ion channel</keyword>
<dbReference type="PROSITE" id="PS01327">
    <property type="entry name" value="MSCL"/>
    <property type="match status" value="1"/>
</dbReference>
<evidence type="ECO:0000256" key="2">
    <source>
        <dbReference type="ARBA" id="ARBA00007254"/>
    </source>
</evidence>
<dbReference type="NCBIfam" id="NF001842">
    <property type="entry name" value="PRK00567.1-3"/>
    <property type="match status" value="1"/>
</dbReference>
<dbReference type="InterPro" id="IPR037673">
    <property type="entry name" value="MSC/AndL"/>
</dbReference>
<comment type="function">
    <text evidence="10">Channel that opens in response to stretch forces in the membrane lipid bilayer. May participate in the regulation of osmotic pressure changes within the cell.</text>
</comment>
<evidence type="ECO:0000256" key="8">
    <source>
        <dbReference type="ARBA" id="ARBA00023136"/>
    </source>
</evidence>
<evidence type="ECO:0000256" key="5">
    <source>
        <dbReference type="ARBA" id="ARBA00022692"/>
    </source>
</evidence>
<evidence type="ECO:0000256" key="3">
    <source>
        <dbReference type="ARBA" id="ARBA00022448"/>
    </source>
</evidence>
<keyword evidence="3 10" id="KW-0813">Transport</keyword>
<protein>
    <recommendedName>
        <fullName evidence="10">Large-conductance mechanosensitive channel</fullName>
    </recommendedName>
</protein>
<comment type="caution">
    <text evidence="12">The sequence shown here is derived from an EMBL/GenBank/DDBJ whole genome shotgun (WGS) entry which is preliminary data.</text>
</comment>
<dbReference type="Gene3D" id="1.10.1200.120">
    <property type="entry name" value="Large-conductance mechanosensitive channel, MscL, domain 1"/>
    <property type="match status" value="1"/>
</dbReference>
<evidence type="ECO:0000256" key="1">
    <source>
        <dbReference type="ARBA" id="ARBA00004651"/>
    </source>
</evidence>
<dbReference type="AlphaFoldDB" id="A0A3E1HH70"/>
<dbReference type="PANTHER" id="PTHR30266:SF2">
    <property type="entry name" value="LARGE-CONDUCTANCE MECHANOSENSITIVE CHANNEL"/>
    <property type="match status" value="1"/>
</dbReference>
<dbReference type="Proteomes" id="UP000258522">
    <property type="component" value="Unassembled WGS sequence"/>
</dbReference>
<dbReference type="GO" id="GO:0008381">
    <property type="term" value="F:mechanosensitive monoatomic ion channel activity"/>
    <property type="evidence" value="ECO:0007669"/>
    <property type="project" value="UniProtKB-UniRule"/>
</dbReference>
<feature type="transmembrane region" description="Helical" evidence="10">
    <location>
        <begin position="71"/>
        <end position="92"/>
    </location>
</feature>
<dbReference type="NCBIfam" id="TIGR00220">
    <property type="entry name" value="mscL"/>
    <property type="match status" value="1"/>
</dbReference>
<dbReference type="InterPro" id="IPR036019">
    <property type="entry name" value="MscL_channel"/>
</dbReference>
<comment type="subunit">
    <text evidence="10">Homopentamer.</text>
</comment>
<dbReference type="RefSeq" id="WP_116540081.1">
    <property type="nucleotide sequence ID" value="NZ_QAYL01000009.1"/>
</dbReference>
<evidence type="ECO:0000256" key="10">
    <source>
        <dbReference type="HAMAP-Rule" id="MF_00115"/>
    </source>
</evidence>
<comment type="similarity">
    <text evidence="2 10">Belongs to the MscL family.</text>
</comment>
<dbReference type="InterPro" id="IPR001185">
    <property type="entry name" value="MS_channel"/>
</dbReference>
<keyword evidence="13" id="KW-1185">Reference proteome</keyword>
<dbReference type="Pfam" id="PF01741">
    <property type="entry name" value="MscL"/>
    <property type="match status" value="1"/>
</dbReference>
<keyword evidence="4 10" id="KW-1003">Cell membrane</keyword>
<dbReference type="PANTHER" id="PTHR30266">
    <property type="entry name" value="MECHANOSENSITIVE CHANNEL MSCL"/>
    <property type="match status" value="1"/>
</dbReference>
<evidence type="ECO:0000256" key="4">
    <source>
        <dbReference type="ARBA" id="ARBA00022475"/>
    </source>
</evidence>
<sequence>MLKGFKEFLSRGNIVDLAVAVVIGTAFTVLVTKLTDSVITPLINRVGINEQTNLGALRIDIGGGQAIDLNIVLSAVINFLLIAVAVYFLVVLPYTTLRKRGKFEQGDTDQIRAQIILLAEIRDLLTQSNGAPSGRHVGTEDLLSPPNHGPRSDI</sequence>
<dbReference type="SUPFAM" id="SSF81330">
    <property type="entry name" value="Gated mechanosensitive channel"/>
    <property type="match status" value="1"/>
</dbReference>
<dbReference type="GO" id="GO:0005886">
    <property type="term" value="C:plasma membrane"/>
    <property type="evidence" value="ECO:0007669"/>
    <property type="project" value="UniProtKB-SubCell"/>
</dbReference>
<dbReference type="OrthoDB" id="9810350at2"/>
<evidence type="ECO:0000256" key="9">
    <source>
        <dbReference type="ARBA" id="ARBA00023303"/>
    </source>
</evidence>
<dbReference type="InterPro" id="IPR019823">
    <property type="entry name" value="Mechanosensitive_channel_CS"/>
</dbReference>
<gene>
    <name evidence="10" type="primary">mscL</name>
    <name evidence="12" type="ORF">MUBE_07710</name>
</gene>
<comment type="subcellular location">
    <subcellularLocation>
        <location evidence="1 10">Cell membrane</location>
        <topology evidence="1 10">Multi-pass membrane protein</topology>
    </subcellularLocation>
</comment>
<dbReference type="PRINTS" id="PR01264">
    <property type="entry name" value="MECHCHANNEL"/>
</dbReference>
<evidence type="ECO:0000313" key="12">
    <source>
        <dbReference type="EMBL" id="RFD25798.1"/>
    </source>
</evidence>